<comment type="caution">
    <text evidence="5">The sequence shown here is derived from an EMBL/GenBank/DDBJ whole genome shotgun (WGS) entry which is preliminary data.</text>
</comment>
<dbReference type="AlphaFoldDB" id="A0A364KL72"/>
<protein>
    <recommendedName>
        <fullName evidence="7">SUZ domain-containing protein</fullName>
    </recommendedName>
</protein>
<dbReference type="Pfam" id="PF12752">
    <property type="entry name" value="SUZ"/>
    <property type="match status" value="1"/>
</dbReference>
<keyword evidence="6" id="KW-1185">Reference proteome</keyword>
<dbReference type="PANTHER" id="PTHR15672">
    <property type="entry name" value="CAMP-REGULATED PHOSPHOPROTEIN 21 RELATED R3H DOMAIN CONTAINING PROTEIN"/>
    <property type="match status" value="1"/>
</dbReference>
<dbReference type="GeneID" id="63789516"/>
<feature type="compositionally biased region" description="Polar residues" evidence="2">
    <location>
        <begin position="706"/>
        <end position="729"/>
    </location>
</feature>
<dbReference type="OrthoDB" id="278430at2759"/>
<dbReference type="GO" id="GO:0003676">
    <property type="term" value="F:nucleic acid binding"/>
    <property type="evidence" value="ECO:0007669"/>
    <property type="project" value="UniProtKB-UniRule"/>
</dbReference>
<feature type="compositionally biased region" description="Pro residues" evidence="2">
    <location>
        <begin position="769"/>
        <end position="778"/>
    </location>
</feature>
<feature type="compositionally biased region" description="Low complexity" evidence="2">
    <location>
        <begin position="802"/>
        <end position="813"/>
    </location>
</feature>
<feature type="compositionally biased region" description="Polar residues" evidence="2">
    <location>
        <begin position="1"/>
        <end position="14"/>
    </location>
</feature>
<reference evidence="5 6" key="1">
    <citation type="journal article" date="2017" name="Biotechnol. Biofuels">
        <title>Differential beta-glucosidase expression as a function of carbon source availability in Talaromyces amestolkiae: a genomic and proteomic approach.</title>
        <authorList>
            <person name="de Eugenio L.I."/>
            <person name="Mendez-Liter J.A."/>
            <person name="Nieto-Dominguez M."/>
            <person name="Alonso L."/>
            <person name="Gil-Munoz J."/>
            <person name="Barriuso J."/>
            <person name="Prieto A."/>
            <person name="Martinez M.J."/>
        </authorList>
    </citation>
    <scope>NUCLEOTIDE SEQUENCE [LARGE SCALE GENOMIC DNA]</scope>
    <source>
        <strain evidence="5 6">CIB</strain>
    </source>
</reference>
<evidence type="ECO:0000259" key="3">
    <source>
        <dbReference type="PROSITE" id="PS51061"/>
    </source>
</evidence>
<dbReference type="GO" id="GO:0006012">
    <property type="term" value="P:galactose metabolic process"/>
    <property type="evidence" value="ECO:0007669"/>
    <property type="project" value="TreeGrafter"/>
</dbReference>
<dbReference type="Gene3D" id="3.30.1370.50">
    <property type="entry name" value="R3H-like domain"/>
    <property type="match status" value="1"/>
</dbReference>
<evidence type="ECO:0000259" key="4">
    <source>
        <dbReference type="PROSITE" id="PS51673"/>
    </source>
</evidence>
<evidence type="ECO:0000256" key="2">
    <source>
        <dbReference type="SAM" id="MobiDB-lite"/>
    </source>
</evidence>
<dbReference type="STRING" id="1196081.A0A364KL72"/>
<dbReference type="RefSeq" id="XP_040728804.1">
    <property type="nucleotide sequence ID" value="XM_040875195.1"/>
</dbReference>
<proteinExistence type="predicted"/>
<feature type="compositionally biased region" description="Polar residues" evidence="2">
    <location>
        <begin position="373"/>
        <end position="382"/>
    </location>
</feature>
<gene>
    <name evidence="5" type="ORF">BHQ10_000299</name>
</gene>
<dbReference type="InterPro" id="IPR024771">
    <property type="entry name" value="SUZ"/>
</dbReference>
<dbReference type="Pfam" id="PF01424">
    <property type="entry name" value="R3H"/>
    <property type="match status" value="1"/>
</dbReference>
<feature type="region of interest" description="Disordered" evidence="2">
    <location>
        <begin position="697"/>
        <end position="821"/>
    </location>
</feature>
<feature type="compositionally biased region" description="Low complexity" evidence="2">
    <location>
        <begin position="732"/>
        <end position="743"/>
    </location>
</feature>
<evidence type="ECO:0000256" key="1">
    <source>
        <dbReference type="ARBA" id="ARBA00022553"/>
    </source>
</evidence>
<evidence type="ECO:0008006" key="7">
    <source>
        <dbReference type="Google" id="ProtNLM"/>
    </source>
</evidence>
<dbReference type="EMBL" id="MIKG01000001">
    <property type="protein sequence ID" value="RAO64287.1"/>
    <property type="molecule type" value="Genomic_DNA"/>
</dbReference>
<feature type="compositionally biased region" description="Polar residues" evidence="2">
    <location>
        <begin position="791"/>
        <end position="801"/>
    </location>
</feature>
<dbReference type="InterPro" id="IPR036867">
    <property type="entry name" value="R3H_dom_sf"/>
</dbReference>
<evidence type="ECO:0000313" key="6">
    <source>
        <dbReference type="Proteomes" id="UP000249363"/>
    </source>
</evidence>
<name>A0A364KL72_TALAM</name>
<dbReference type="InterPro" id="IPR001374">
    <property type="entry name" value="R3H_dom"/>
</dbReference>
<organism evidence="5 6">
    <name type="scientific">Talaromyces amestolkiae</name>
    <dbReference type="NCBI Taxonomy" id="1196081"/>
    <lineage>
        <taxon>Eukaryota</taxon>
        <taxon>Fungi</taxon>
        <taxon>Dikarya</taxon>
        <taxon>Ascomycota</taxon>
        <taxon>Pezizomycotina</taxon>
        <taxon>Eurotiomycetes</taxon>
        <taxon>Eurotiomycetidae</taxon>
        <taxon>Eurotiales</taxon>
        <taxon>Trichocomaceae</taxon>
        <taxon>Talaromyces</taxon>
        <taxon>Talaromyces sect. Talaromyces</taxon>
    </lineage>
</organism>
<accession>A0A364KL72</accession>
<feature type="compositionally biased region" description="Basic and acidic residues" evidence="2">
    <location>
        <begin position="409"/>
        <end position="440"/>
    </location>
</feature>
<feature type="domain" description="SUZ" evidence="4">
    <location>
        <begin position="338"/>
        <end position="436"/>
    </location>
</feature>
<dbReference type="PROSITE" id="PS51061">
    <property type="entry name" value="R3H"/>
    <property type="match status" value="1"/>
</dbReference>
<dbReference type="CDD" id="cd02642">
    <property type="entry name" value="R3H_encore_like"/>
    <property type="match status" value="1"/>
</dbReference>
<dbReference type="InterPro" id="IPR051937">
    <property type="entry name" value="R3H_domain_containing"/>
</dbReference>
<dbReference type="Proteomes" id="UP000249363">
    <property type="component" value="Unassembled WGS sequence"/>
</dbReference>
<sequence>MASQASGSNLNRPSFANIVAMPALPKSQDHPDESEHHMNAEFQNPLQTGLGLGESHDVPLDAYVQGIEDGVERLSMTEKHGLEFSQSPDEVRGTGMLQREASFEDDQTHLSNSSTKPTSFDSKSMASVTTFAMDEKDSLRPDDSASVQAADEDDSLSGPASGAPNSLTGSDAGVRAYRDNIKDGILQRPRGVLPMPIQRYPDGDIGVTGAIPPDSVANNFIVSNQADFVPGKSLNGYALEPDEKLLEAMGSPKDRLFLLQLEEMIREFIQDSKEQSLELPPSNAFGRLLAHKLGDYYHLTHFVDNNVTSVRLHRTPFCRLSVYVLTTSSSFMLTNFSPTPLSLLRPVESHNTPPPNAPAMKIMRRNDDRNVGENGTTNSSGPSKPVSEADGEGGNDEDRGGSSAGATPAKDRSAMTREEREAKYQEARERIFRDFPESKSVDSSAGDNSANISRSSSTSGRKKNFRQKTPHDDSFEARSQFNAYYPGMSYANNTAPAPMNNGATYGQNHYTGGPNVSSPTMNYPQGTSAGNVYQNNVSQYQMNTMPMGQAHTWQGPAVPQQSPYQGYAALNQPQTMMGQQTQSGPMAAMNNYPVPNPAAAYPPNTSTPWTGQQYQNNYPQAVQRNAHWPNYPSHPMATNTNPYSYGQQMPNQQYPTPQGHNSHQMMGNFNRTMFNPQTRSFVPTGNPTTGRYAAKGVNHTGGVAYNNPQSNVQRQKWSGQGDPSGQSMAYGSPYPNNSRSNSNATSPTMPRVTQPIPNDSIAKWGTPAHLPPKPPPSEVPSRNLAAPTTPFPNNGASQHNQSGGPLIISGGSSNMPKSGAD</sequence>
<feature type="region of interest" description="Disordered" evidence="2">
    <location>
        <begin position="1"/>
        <end position="54"/>
    </location>
</feature>
<dbReference type="SUPFAM" id="SSF82708">
    <property type="entry name" value="R3H domain"/>
    <property type="match status" value="1"/>
</dbReference>
<feature type="region of interest" description="Disordered" evidence="2">
    <location>
        <begin position="102"/>
        <end position="173"/>
    </location>
</feature>
<feature type="domain" description="R3H" evidence="3">
    <location>
        <begin position="255"/>
        <end position="318"/>
    </location>
</feature>
<feature type="compositionally biased region" description="Basic and acidic residues" evidence="2">
    <location>
        <begin position="27"/>
        <end position="39"/>
    </location>
</feature>
<evidence type="ECO:0000313" key="5">
    <source>
        <dbReference type="EMBL" id="RAO64287.1"/>
    </source>
</evidence>
<feature type="compositionally biased region" description="Low complexity" evidence="2">
    <location>
        <begin position="449"/>
        <end position="459"/>
    </location>
</feature>
<feature type="compositionally biased region" description="Basic and acidic residues" evidence="2">
    <location>
        <begin position="133"/>
        <end position="143"/>
    </location>
</feature>
<feature type="region of interest" description="Disordered" evidence="2">
    <location>
        <begin position="368"/>
        <end position="475"/>
    </location>
</feature>
<feature type="compositionally biased region" description="Polar residues" evidence="2">
    <location>
        <begin position="109"/>
        <end position="130"/>
    </location>
</feature>
<keyword evidence="1" id="KW-0597">Phosphoprotein</keyword>
<dbReference type="PROSITE" id="PS51673">
    <property type="entry name" value="SUZ"/>
    <property type="match status" value="1"/>
</dbReference>
<dbReference type="PANTHER" id="PTHR15672:SF8">
    <property type="entry name" value="PROTEIN ENCORE"/>
    <property type="match status" value="1"/>
</dbReference>